<dbReference type="HOGENOM" id="CLU_115563_0_0_1"/>
<dbReference type="Proteomes" id="UP000008744">
    <property type="component" value="Unassembled WGS sequence"/>
</dbReference>
<evidence type="ECO:0000313" key="2">
    <source>
        <dbReference type="Proteomes" id="UP000008744"/>
    </source>
</evidence>
<evidence type="ECO:0000313" key="1">
    <source>
        <dbReference type="EMBL" id="EDW40069.1"/>
    </source>
</evidence>
<accession>B4HC38</accession>
<organism evidence="2">
    <name type="scientific">Drosophila persimilis</name>
    <name type="common">Fruit fly</name>
    <dbReference type="NCBI Taxonomy" id="7234"/>
    <lineage>
        <taxon>Eukaryota</taxon>
        <taxon>Metazoa</taxon>
        <taxon>Ecdysozoa</taxon>
        <taxon>Arthropoda</taxon>
        <taxon>Hexapoda</taxon>
        <taxon>Insecta</taxon>
        <taxon>Pterygota</taxon>
        <taxon>Neoptera</taxon>
        <taxon>Endopterygota</taxon>
        <taxon>Diptera</taxon>
        <taxon>Brachycera</taxon>
        <taxon>Muscomorpha</taxon>
        <taxon>Ephydroidea</taxon>
        <taxon>Drosophilidae</taxon>
        <taxon>Drosophila</taxon>
        <taxon>Sophophora</taxon>
    </lineage>
</organism>
<dbReference type="AlphaFoldDB" id="B4HC38"/>
<dbReference type="PANTHER" id="PTHR20898">
    <property type="entry name" value="DAEDALUS ON 3-RELATED-RELATED"/>
    <property type="match status" value="1"/>
</dbReference>
<dbReference type="SMART" id="SM00697">
    <property type="entry name" value="DM8"/>
    <property type="match status" value="1"/>
</dbReference>
<proteinExistence type="predicted"/>
<keyword evidence="2" id="KW-1185">Reference proteome</keyword>
<dbReference type="eggNOG" id="ENOG502TBWI">
    <property type="taxonomic scope" value="Eukaryota"/>
</dbReference>
<gene>
    <name evidence="1" type="primary">Dper\GL18089</name>
    <name evidence="1" type="ORF">Dper_GL18089</name>
</gene>
<dbReference type="PANTHER" id="PTHR20898:SF0">
    <property type="entry name" value="DAEDALUS ON 3-RELATED"/>
    <property type="match status" value="1"/>
</dbReference>
<name>B4HC38_DROPE</name>
<reference evidence="1 2" key="1">
    <citation type="journal article" date="2007" name="Nature">
        <title>Evolution of genes and genomes on the Drosophila phylogeny.</title>
        <authorList>
            <consortium name="Drosophila 12 Genomes Consortium"/>
            <person name="Clark A.G."/>
            <person name="Eisen M.B."/>
            <person name="Smith D.R."/>
            <person name="Bergman C.M."/>
            <person name="Oliver B."/>
            <person name="Markow T.A."/>
            <person name="Kaufman T.C."/>
            <person name="Kellis M."/>
            <person name="Gelbart W."/>
            <person name="Iyer V.N."/>
            <person name="Pollard D.A."/>
            <person name="Sackton T.B."/>
            <person name="Larracuente A.M."/>
            <person name="Singh N.D."/>
            <person name="Abad J.P."/>
            <person name="Abt D.N."/>
            <person name="Adryan B."/>
            <person name="Aguade M."/>
            <person name="Akashi H."/>
            <person name="Anderson W.W."/>
            <person name="Aquadro C.F."/>
            <person name="Ardell D.H."/>
            <person name="Arguello R."/>
            <person name="Artieri C.G."/>
            <person name="Barbash D.A."/>
            <person name="Barker D."/>
            <person name="Barsanti P."/>
            <person name="Batterham P."/>
            <person name="Batzoglou S."/>
            <person name="Begun D."/>
            <person name="Bhutkar A."/>
            <person name="Blanco E."/>
            <person name="Bosak S.A."/>
            <person name="Bradley R.K."/>
            <person name="Brand A.D."/>
            <person name="Brent M.R."/>
            <person name="Brooks A.N."/>
            <person name="Brown R.H."/>
            <person name="Butlin R.K."/>
            <person name="Caggese C."/>
            <person name="Calvi B.R."/>
            <person name="Bernardo de Carvalho A."/>
            <person name="Caspi A."/>
            <person name="Castrezana S."/>
            <person name="Celniker S.E."/>
            <person name="Chang J.L."/>
            <person name="Chapple C."/>
            <person name="Chatterji S."/>
            <person name="Chinwalla A."/>
            <person name="Civetta A."/>
            <person name="Clifton S.W."/>
            <person name="Comeron J.M."/>
            <person name="Costello J.C."/>
            <person name="Coyne J.A."/>
            <person name="Daub J."/>
            <person name="David R.G."/>
            <person name="Delcher A.L."/>
            <person name="Delehaunty K."/>
            <person name="Do C.B."/>
            <person name="Ebling H."/>
            <person name="Edwards K."/>
            <person name="Eickbush T."/>
            <person name="Evans J.D."/>
            <person name="Filipski A."/>
            <person name="Findeiss S."/>
            <person name="Freyhult E."/>
            <person name="Fulton L."/>
            <person name="Fulton R."/>
            <person name="Garcia A.C."/>
            <person name="Gardiner A."/>
            <person name="Garfield D.A."/>
            <person name="Garvin B.E."/>
            <person name="Gibson G."/>
            <person name="Gilbert D."/>
            <person name="Gnerre S."/>
            <person name="Godfrey J."/>
            <person name="Good R."/>
            <person name="Gotea V."/>
            <person name="Gravely B."/>
            <person name="Greenberg A.J."/>
            <person name="Griffiths-Jones S."/>
            <person name="Gross S."/>
            <person name="Guigo R."/>
            <person name="Gustafson E.A."/>
            <person name="Haerty W."/>
            <person name="Hahn M.W."/>
            <person name="Halligan D.L."/>
            <person name="Halpern A.L."/>
            <person name="Halter G.M."/>
            <person name="Han M.V."/>
            <person name="Heger A."/>
            <person name="Hillier L."/>
            <person name="Hinrichs A.S."/>
            <person name="Holmes I."/>
            <person name="Hoskins R.A."/>
            <person name="Hubisz M.J."/>
            <person name="Hultmark D."/>
            <person name="Huntley M.A."/>
            <person name="Jaffe D.B."/>
            <person name="Jagadeeshan S."/>
            <person name="Jeck W.R."/>
            <person name="Johnson J."/>
            <person name="Jones C.D."/>
            <person name="Jordan W.C."/>
            <person name="Karpen G.H."/>
            <person name="Kataoka E."/>
            <person name="Keightley P.D."/>
            <person name="Kheradpour P."/>
            <person name="Kirkness E.F."/>
            <person name="Koerich L.B."/>
            <person name="Kristiansen K."/>
            <person name="Kudrna D."/>
            <person name="Kulathinal R.J."/>
            <person name="Kumar S."/>
            <person name="Kwok R."/>
            <person name="Lander E."/>
            <person name="Langley C.H."/>
            <person name="Lapoint R."/>
            <person name="Lazzaro B.P."/>
            <person name="Lee S.J."/>
            <person name="Levesque L."/>
            <person name="Li R."/>
            <person name="Lin C.F."/>
            <person name="Lin M.F."/>
            <person name="Lindblad-Toh K."/>
            <person name="Llopart A."/>
            <person name="Long M."/>
            <person name="Low L."/>
            <person name="Lozovsky E."/>
            <person name="Lu J."/>
            <person name="Luo M."/>
            <person name="Machado C.A."/>
            <person name="Makalowski W."/>
            <person name="Marzo M."/>
            <person name="Matsuda M."/>
            <person name="Matzkin L."/>
            <person name="McAllister B."/>
            <person name="McBride C.S."/>
            <person name="McKernan B."/>
            <person name="McKernan K."/>
            <person name="Mendez-Lago M."/>
            <person name="Minx P."/>
            <person name="Mollenhauer M.U."/>
            <person name="Montooth K."/>
            <person name="Mount S.M."/>
            <person name="Mu X."/>
            <person name="Myers E."/>
            <person name="Negre B."/>
            <person name="Newfeld S."/>
            <person name="Nielsen R."/>
            <person name="Noor M.A."/>
            <person name="O'Grady P."/>
            <person name="Pachter L."/>
            <person name="Papaceit M."/>
            <person name="Parisi M.J."/>
            <person name="Parisi M."/>
            <person name="Parts L."/>
            <person name="Pedersen J.S."/>
            <person name="Pesole G."/>
            <person name="Phillippy A.M."/>
            <person name="Ponting C.P."/>
            <person name="Pop M."/>
            <person name="Porcelli D."/>
            <person name="Powell J.R."/>
            <person name="Prohaska S."/>
            <person name="Pruitt K."/>
            <person name="Puig M."/>
            <person name="Quesneville H."/>
            <person name="Ram K.R."/>
            <person name="Rand D."/>
            <person name="Rasmussen M.D."/>
            <person name="Reed L.K."/>
            <person name="Reenan R."/>
            <person name="Reily A."/>
            <person name="Remington K.A."/>
            <person name="Rieger T.T."/>
            <person name="Ritchie M.G."/>
            <person name="Robin C."/>
            <person name="Rogers Y.H."/>
            <person name="Rohde C."/>
            <person name="Rozas J."/>
            <person name="Rubenfield M.J."/>
            <person name="Ruiz A."/>
            <person name="Russo S."/>
            <person name="Salzberg S.L."/>
            <person name="Sanchez-Gracia A."/>
            <person name="Saranga D.J."/>
            <person name="Sato H."/>
            <person name="Schaeffer S.W."/>
            <person name="Schatz M.C."/>
            <person name="Schlenke T."/>
            <person name="Schwartz R."/>
            <person name="Segarra C."/>
            <person name="Singh R.S."/>
            <person name="Sirot L."/>
            <person name="Sirota M."/>
            <person name="Sisneros N.B."/>
            <person name="Smith C.D."/>
            <person name="Smith T.F."/>
            <person name="Spieth J."/>
            <person name="Stage D.E."/>
            <person name="Stark A."/>
            <person name="Stephan W."/>
            <person name="Strausberg R.L."/>
            <person name="Strempel S."/>
            <person name="Sturgill D."/>
            <person name="Sutton G."/>
            <person name="Sutton G.G."/>
            <person name="Tao W."/>
            <person name="Teichmann S."/>
            <person name="Tobari Y.N."/>
            <person name="Tomimura Y."/>
            <person name="Tsolas J.M."/>
            <person name="Valente V.L."/>
            <person name="Venter E."/>
            <person name="Venter J.C."/>
            <person name="Vicario S."/>
            <person name="Vieira F.G."/>
            <person name="Vilella A.J."/>
            <person name="Villasante A."/>
            <person name="Walenz B."/>
            <person name="Wang J."/>
            <person name="Wasserman M."/>
            <person name="Watts T."/>
            <person name="Wilson D."/>
            <person name="Wilson R.K."/>
            <person name="Wing R.A."/>
            <person name="Wolfner M.F."/>
            <person name="Wong A."/>
            <person name="Wong G.K."/>
            <person name="Wu C.I."/>
            <person name="Wu G."/>
            <person name="Yamamoto D."/>
            <person name="Yang H.P."/>
            <person name="Yang S.P."/>
            <person name="Yorke J.A."/>
            <person name="Yoshida K."/>
            <person name="Zdobnov E."/>
            <person name="Zhang P."/>
            <person name="Zhang Y."/>
            <person name="Zimin A.V."/>
            <person name="Baldwin J."/>
            <person name="Abdouelleil A."/>
            <person name="Abdulkadir J."/>
            <person name="Abebe A."/>
            <person name="Abera B."/>
            <person name="Abreu J."/>
            <person name="Acer S.C."/>
            <person name="Aftuck L."/>
            <person name="Alexander A."/>
            <person name="An P."/>
            <person name="Anderson E."/>
            <person name="Anderson S."/>
            <person name="Arachi H."/>
            <person name="Azer M."/>
            <person name="Bachantsang P."/>
            <person name="Barry A."/>
            <person name="Bayul T."/>
            <person name="Berlin A."/>
            <person name="Bessette D."/>
            <person name="Bloom T."/>
            <person name="Blye J."/>
            <person name="Boguslavskiy L."/>
            <person name="Bonnet C."/>
            <person name="Boukhgalter B."/>
            <person name="Bourzgui I."/>
            <person name="Brown A."/>
            <person name="Cahill P."/>
            <person name="Channer S."/>
            <person name="Cheshatsang Y."/>
            <person name="Chuda L."/>
            <person name="Citroen M."/>
            <person name="Collymore A."/>
            <person name="Cooke P."/>
            <person name="Costello M."/>
            <person name="D'Aco K."/>
            <person name="Daza R."/>
            <person name="De Haan G."/>
            <person name="DeGray S."/>
            <person name="DeMaso C."/>
            <person name="Dhargay N."/>
            <person name="Dooley K."/>
            <person name="Dooley E."/>
            <person name="Doricent M."/>
            <person name="Dorje P."/>
            <person name="Dorjee K."/>
            <person name="Dupes A."/>
            <person name="Elong R."/>
            <person name="Falk J."/>
            <person name="Farina A."/>
            <person name="Faro S."/>
            <person name="Ferguson D."/>
            <person name="Fisher S."/>
            <person name="Foley C.D."/>
            <person name="Franke A."/>
            <person name="Friedrich D."/>
            <person name="Gadbois L."/>
            <person name="Gearin G."/>
            <person name="Gearin C.R."/>
            <person name="Giannoukos G."/>
            <person name="Goode T."/>
            <person name="Graham J."/>
            <person name="Grandbois E."/>
            <person name="Grewal S."/>
            <person name="Gyaltsen K."/>
            <person name="Hafez N."/>
            <person name="Hagos B."/>
            <person name="Hall J."/>
            <person name="Henson C."/>
            <person name="Hollinger A."/>
            <person name="Honan T."/>
            <person name="Huard M.D."/>
            <person name="Hughes L."/>
            <person name="Hurhula B."/>
            <person name="Husby M.E."/>
            <person name="Kamat A."/>
            <person name="Kanga B."/>
            <person name="Kashin S."/>
            <person name="Khazanovich D."/>
            <person name="Kisner P."/>
            <person name="Lance K."/>
            <person name="Lara M."/>
            <person name="Lee W."/>
            <person name="Lennon N."/>
            <person name="Letendre F."/>
            <person name="LeVine R."/>
            <person name="Lipovsky A."/>
            <person name="Liu X."/>
            <person name="Liu J."/>
            <person name="Liu S."/>
            <person name="Lokyitsang T."/>
            <person name="Lokyitsang Y."/>
            <person name="Lubonja R."/>
            <person name="Lui A."/>
            <person name="MacDonald P."/>
            <person name="Magnisalis V."/>
            <person name="Maru K."/>
            <person name="Matthews C."/>
            <person name="McCusker W."/>
            <person name="McDonough S."/>
            <person name="Mehta T."/>
            <person name="Meldrim J."/>
            <person name="Meneus L."/>
            <person name="Mihai O."/>
            <person name="Mihalev A."/>
            <person name="Mihova T."/>
            <person name="Mittelman R."/>
            <person name="Mlenga V."/>
            <person name="Montmayeur A."/>
            <person name="Mulrain L."/>
            <person name="Navidi A."/>
            <person name="Naylor J."/>
            <person name="Negash T."/>
            <person name="Nguyen T."/>
            <person name="Nguyen N."/>
            <person name="Nicol R."/>
            <person name="Norbu C."/>
            <person name="Norbu N."/>
            <person name="Novod N."/>
            <person name="O'Neill B."/>
            <person name="Osman S."/>
            <person name="Markiewicz E."/>
            <person name="Oyono O.L."/>
            <person name="Patti C."/>
            <person name="Phunkhang P."/>
            <person name="Pierre F."/>
            <person name="Priest M."/>
            <person name="Raghuraman S."/>
            <person name="Rege F."/>
            <person name="Reyes R."/>
            <person name="Rise C."/>
            <person name="Rogov P."/>
            <person name="Ross K."/>
            <person name="Ryan E."/>
            <person name="Settipalli S."/>
            <person name="Shea T."/>
            <person name="Sherpa N."/>
            <person name="Shi L."/>
            <person name="Shih D."/>
            <person name="Sparrow T."/>
            <person name="Spaulding J."/>
            <person name="Stalker J."/>
            <person name="Stange-Thomann N."/>
            <person name="Stavropoulos S."/>
            <person name="Stone C."/>
            <person name="Strader C."/>
            <person name="Tesfaye S."/>
            <person name="Thomson T."/>
            <person name="Thoulutsang Y."/>
            <person name="Thoulutsang D."/>
            <person name="Topham K."/>
            <person name="Topping I."/>
            <person name="Tsamla T."/>
            <person name="Vassiliev H."/>
            <person name="Vo A."/>
            <person name="Wangchuk T."/>
            <person name="Wangdi T."/>
            <person name="Weiand M."/>
            <person name="Wilkinson J."/>
            <person name="Wilson A."/>
            <person name="Yadav S."/>
            <person name="Young G."/>
            <person name="Yu Q."/>
            <person name="Zembek L."/>
            <person name="Zhong D."/>
            <person name="Zimmer A."/>
            <person name="Zwirko Z."/>
            <person name="Jaffe D.B."/>
            <person name="Alvarez P."/>
            <person name="Brockman W."/>
            <person name="Butler J."/>
            <person name="Chin C."/>
            <person name="Gnerre S."/>
            <person name="Grabherr M."/>
            <person name="Kleber M."/>
            <person name="Mauceli E."/>
            <person name="MacCallum I."/>
        </authorList>
    </citation>
    <scope>NUCLEOTIDE SEQUENCE [LARGE SCALE GENOMIC DNA]</scope>
    <source>
        <strain evidence="2">MSH-3 / Tucson 14011-0111.49</strain>
    </source>
</reference>
<dbReference type="InterPro" id="IPR010512">
    <property type="entry name" value="DUF1091"/>
</dbReference>
<dbReference type="OMA" id="WFTSMLN"/>
<dbReference type="EMBL" id="CH479275">
    <property type="protein sequence ID" value="EDW40069.1"/>
    <property type="molecule type" value="Genomic_DNA"/>
</dbReference>
<sequence length="153" mass="17867">MTFKTGGSRFDPKIFSNFTVQIVNGKMAIDMMIVSPLSQGLKTHLSFDFRLDKGRPYQSIYQHDINYCAMIRGAQESIYRRWFTSMLNFGNFATSCPIGRGYYYLHGWTLDARYIPSFFYVGDYRISVTLFYGRFKKNDENPLVEFYVEAVVT</sequence>
<dbReference type="PhylomeDB" id="B4HC38"/>
<dbReference type="KEGG" id="dpe:6603412"/>
<dbReference type="Pfam" id="PF06477">
    <property type="entry name" value="DUF1091"/>
    <property type="match status" value="1"/>
</dbReference>
<dbReference type="OrthoDB" id="7853099at2759"/>
<protein>
    <submittedName>
        <fullName evidence="1">GL18089</fullName>
    </submittedName>
</protein>